<dbReference type="Pfam" id="PF17407">
    <property type="entry name" value="Nrap_D6"/>
    <property type="match status" value="1"/>
</dbReference>
<accession>A0A7J7JLP0</accession>
<evidence type="ECO:0000313" key="4">
    <source>
        <dbReference type="Proteomes" id="UP000593567"/>
    </source>
</evidence>
<proteinExistence type="inferred from homology"/>
<dbReference type="InterPro" id="IPR035371">
    <property type="entry name" value="Nrap_D6"/>
</dbReference>
<feature type="domain" description="Nrap protein" evidence="2">
    <location>
        <begin position="12"/>
        <end position="129"/>
    </location>
</feature>
<dbReference type="GO" id="GO:0006364">
    <property type="term" value="P:rRNA processing"/>
    <property type="evidence" value="ECO:0007669"/>
    <property type="project" value="TreeGrafter"/>
</dbReference>
<dbReference type="Gene3D" id="3.30.70.3030">
    <property type="match status" value="1"/>
</dbReference>
<dbReference type="Proteomes" id="UP000593567">
    <property type="component" value="Unassembled WGS sequence"/>
</dbReference>
<gene>
    <name evidence="3" type="ORF">EB796_014514</name>
</gene>
<dbReference type="GO" id="GO:0034456">
    <property type="term" value="C:UTP-C complex"/>
    <property type="evidence" value="ECO:0007669"/>
    <property type="project" value="TreeGrafter"/>
</dbReference>
<reference evidence="3" key="1">
    <citation type="submission" date="2020-06" db="EMBL/GenBank/DDBJ databases">
        <title>Draft genome of Bugula neritina, a colonial animal packing powerful symbionts and potential medicines.</title>
        <authorList>
            <person name="Rayko M."/>
        </authorList>
    </citation>
    <scope>NUCLEOTIDE SEQUENCE [LARGE SCALE GENOMIC DNA]</scope>
    <source>
        <strain evidence="3">Kwan_BN1</strain>
    </source>
</reference>
<comment type="subcellular location">
    <subcellularLocation>
        <location evidence="1">Nucleus</location>
        <location evidence="1">Nucleolus</location>
    </subcellularLocation>
</comment>
<keyword evidence="4" id="KW-1185">Reference proteome</keyword>
<dbReference type="PANTHER" id="PTHR17972:SF0">
    <property type="entry name" value="NUCLEOLAR PROTEIN 6"/>
    <property type="match status" value="1"/>
</dbReference>
<name>A0A7J7JLP0_BUGNE</name>
<evidence type="ECO:0000259" key="2">
    <source>
        <dbReference type="Pfam" id="PF17407"/>
    </source>
</evidence>
<dbReference type="AlphaFoldDB" id="A0A7J7JLP0"/>
<evidence type="ECO:0000313" key="3">
    <source>
        <dbReference type="EMBL" id="KAF6027180.1"/>
    </source>
</evidence>
<dbReference type="GO" id="GO:0003723">
    <property type="term" value="F:RNA binding"/>
    <property type="evidence" value="ECO:0007669"/>
    <property type="project" value="UniProtKB-KW"/>
</dbReference>
<sequence>MTLFEPDLSMMDVLIELNPETQRRLQFPLQQDGRKVELFMDPAGNYIKHIQESYSDKAVILYDVNNIKYVGLIWKPGAFDPIPLKKSCSDVDKSSKKLTELEGEVCMSLDINAVLQDCNFVGKDIVKNITVMGEC</sequence>
<dbReference type="GO" id="GO:0032545">
    <property type="term" value="C:CURI complex"/>
    <property type="evidence" value="ECO:0007669"/>
    <property type="project" value="TreeGrafter"/>
</dbReference>
<dbReference type="InterPro" id="IPR005554">
    <property type="entry name" value="NOL6/Upt22"/>
</dbReference>
<organism evidence="3 4">
    <name type="scientific">Bugula neritina</name>
    <name type="common">Brown bryozoan</name>
    <name type="synonym">Sertularia neritina</name>
    <dbReference type="NCBI Taxonomy" id="10212"/>
    <lineage>
        <taxon>Eukaryota</taxon>
        <taxon>Metazoa</taxon>
        <taxon>Spiralia</taxon>
        <taxon>Lophotrochozoa</taxon>
        <taxon>Bryozoa</taxon>
        <taxon>Gymnolaemata</taxon>
        <taxon>Cheilostomatida</taxon>
        <taxon>Flustrina</taxon>
        <taxon>Buguloidea</taxon>
        <taxon>Bugulidae</taxon>
        <taxon>Bugula</taxon>
    </lineage>
</organism>
<protein>
    <recommendedName>
        <fullName evidence="1">Nucleolar protein 6</fullName>
    </recommendedName>
</protein>
<dbReference type="PANTHER" id="PTHR17972">
    <property type="entry name" value="NUCLEOLAR RNA-ASSOCIATED PROTEIN"/>
    <property type="match status" value="1"/>
</dbReference>
<comment type="similarity">
    <text evidence="1">Belongs to the NRAP family.</text>
</comment>
<comment type="caution">
    <text evidence="3">The sequence shown here is derived from an EMBL/GenBank/DDBJ whole genome shotgun (WGS) entry which is preliminary data.</text>
</comment>
<dbReference type="GO" id="GO:0006409">
    <property type="term" value="P:tRNA export from nucleus"/>
    <property type="evidence" value="ECO:0007669"/>
    <property type="project" value="TreeGrafter"/>
</dbReference>
<keyword evidence="1" id="KW-0539">Nucleus</keyword>
<dbReference type="OrthoDB" id="10251401at2759"/>
<keyword evidence="1" id="KW-0694">RNA-binding</keyword>
<dbReference type="EMBL" id="VXIV02002127">
    <property type="protein sequence ID" value="KAF6027180.1"/>
    <property type="molecule type" value="Genomic_DNA"/>
</dbReference>
<evidence type="ECO:0000256" key="1">
    <source>
        <dbReference type="RuleBase" id="RU364032"/>
    </source>
</evidence>
<dbReference type="GO" id="GO:0032040">
    <property type="term" value="C:small-subunit processome"/>
    <property type="evidence" value="ECO:0007669"/>
    <property type="project" value="TreeGrafter"/>
</dbReference>